<accession>A0A2V3IJW8</accession>
<dbReference type="AlphaFoldDB" id="A0A2V3IJW8"/>
<keyword evidence="6" id="KW-1185">Reference proteome</keyword>
<name>A0A2V3IJW8_9FLOR</name>
<dbReference type="Proteomes" id="UP000247409">
    <property type="component" value="Unassembled WGS sequence"/>
</dbReference>
<gene>
    <name evidence="5" type="ORF">BWQ96_07914</name>
</gene>
<keyword evidence="3" id="KW-0812">Transmembrane</keyword>
<feature type="signal peptide" evidence="4">
    <location>
        <begin position="1"/>
        <end position="22"/>
    </location>
</feature>
<reference evidence="5 6" key="1">
    <citation type="journal article" date="2018" name="Mol. Biol. Evol.">
        <title>Analysis of the draft genome of the red seaweed Gracilariopsis chorda provides insights into genome size evolution in Rhodophyta.</title>
        <authorList>
            <person name="Lee J."/>
            <person name="Yang E.C."/>
            <person name="Graf L."/>
            <person name="Yang J.H."/>
            <person name="Qiu H."/>
            <person name="Zel Zion U."/>
            <person name="Chan C.X."/>
            <person name="Stephens T.G."/>
            <person name="Weber A.P.M."/>
            <person name="Boo G.H."/>
            <person name="Boo S.M."/>
            <person name="Kim K.M."/>
            <person name="Shin Y."/>
            <person name="Jung M."/>
            <person name="Lee S.J."/>
            <person name="Yim H.S."/>
            <person name="Lee J.H."/>
            <person name="Bhattacharya D."/>
            <person name="Yoon H.S."/>
        </authorList>
    </citation>
    <scope>NUCLEOTIDE SEQUENCE [LARGE SCALE GENOMIC DNA]</scope>
    <source>
        <strain evidence="5 6">SKKU-2015</strain>
        <tissue evidence="5">Whole body</tissue>
    </source>
</reference>
<keyword evidence="3" id="KW-1133">Transmembrane helix</keyword>
<evidence type="ECO:0000256" key="2">
    <source>
        <dbReference type="SAM" id="MobiDB-lite"/>
    </source>
</evidence>
<keyword evidence="1" id="KW-0175">Coiled coil</keyword>
<feature type="region of interest" description="Disordered" evidence="2">
    <location>
        <begin position="345"/>
        <end position="392"/>
    </location>
</feature>
<comment type="caution">
    <text evidence="5">The sequence shown here is derived from an EMBL/GenBank/DDBJ whole genome shotgun (WGS) entry which is preliminary data.</text>
</comment>
<feature type="chain" id="PRO_5016106922" evidence="4">
    <location>
        <begin position="23"/>
        <end position="392"/>
    </location>
</feature>
<keyword evidence="3" id="KW-0472">Membrane</keyword>
<feature type="coiled-coil region" evidence="1">
    <location>
        <begin position="95"/>
        <end position="164"/>
    </location>
</feature>
<organism evidence="5 6">
    <name type="scientific">Gracilariopsis chorda</name>
    <dbReference type="NCBI Taxonomy" id="448386"/>
    <lineage>
        <taxon>Eukaryota</taxon>
        <taxon>Rhodophyta</taxon>
        <taxon>Florideophyceae</taxon>
        <taxon>Rhodymeniophycidae</taxon>
        <taxon>Gracilariales</taxon>
        <taxon>Gracilariaceae</taxon>
        <taxon>Gracilariopsis</taxon>
    </lineage>
</organism>
<evidence type="ECO:0000256" key="3">
    <source>
        <dbReference type="SAM" id="Phobius"/>
    </source>
</evidence>
<evidence type="ECO:0000313" key="6">
    <source>
        <dbReference type="Proteomes" id="UP000247409"/>
    </source>
</evidence>
<keyword evidence="4" id="KW-0732">Signal</keyword>
<evidence type="ECO:0000256" key="4">
    <source>
        <dbReference type="SAM" id="SignalP"/>
    </source>
</evidence>
<sequence>MTLLRLAISIVILFGLIIRCKCEDVSRIITKTKSSETIQIKNKLATAEGKVSDLISRLDSVSDDATRAKNEIHSTLIEVWKIVDMLGQDRCGDVVDKVRAAQQKAQSKIVELQEEIRGHLKETESLKLKLVQQEEATANLNTEIKAERSRREALEIETRELRDKLHWANAVSNETQKYELVAERLQNLLVVVSERTQLLRRIETMVGDAHSGFSNWKEEIESLTNIVRDAERDFAGGYKSAAISGLKRQSEDLERRLRDAQKGKDSLADERNSLRKSLELLQTKLNSGMSTSKKNIEYVYKPPQSTEEGQSWVGTLTLCILSVCTGAVLVFLLSNWQQNKEMESPAQEKYGFTPSSSATTPGFQRTSASPLQFVNSGNSKTPTSRGSTPRRY</sequence>
<evidence type="ECO:0000313" key="5">
    <source>
        <dbReference type="EMBL" id="PXF42394.1"/>
    </source>
</evidence>
<protein>
    <submittedName>
        <fullName evidence="5">Uncharacterized protein</fullName>
    </submittedName>
</protein>
<feature type="coiled-coil region" evidence="1">
    <location>
        <begin position="213"/>
        <end position="284"/>
    </location>
</feature>
<evidence type="ECO:0000256" key="1">
    <source>
        <dbReference type="SAM" id="Coils"/>
    </source>
</evidence>
<dbReference type="EMBL" id="NBIV01000166">
    <property type="protein sequence ID" value="PXF42394.1"/>
    <property type="molecule type" value="Genomic_DNA"/>
</dbReference>
<feature type="transmembrane region" description="Helical" evidence="3">
    <location>
        <begin position="312"/>
        <end position="333"/>
    </location>
</feature>
<proteinExistence type="predicted"/>
<dbReference type="OrthoDB" id="10413277at2759"/>
<feature type="compositionally biased region" description="Polar residues" evidence="2">
    <location>
        <begin position="353"/>
        <end position="392"/>
    </location>
</feature>
<dbReference type="Gene3D" id="1.20.5.1700">
    <property type="match status" value="1"/>
</dbReference>